<reference evidence="2" key="1">
    <citation type="journal article" date="2020" name="Stud. Mycol.">
        <title>101 Dothideomycetes genomes: a test case for predicting lifestyles and emergence of pathogens.</title>
        <authorList>
            <person name="Haridas S."/>
            <person name="Albert R."/>
            <person name="Binder M."/>
            <person name="Bloem J."/>
            <person name="Labutti K."/>
            <person name="Salamov A."/>
            <person name="Andreopoulos B."/>
            <person name="Baker S."/>
            <person name="Barry K."/>
            <person name="Bills G."/>
            <person name="Bluhm B."/>
            <person name="Cannon C."/>
            <person name="Castanera R."/>
            <person name="Culley D."/>
            <person name="Daum C."/>
            <person name="Ezra D."/>
            <person name="Gonzalez J."/>
            <person name="Henrissat B."/>
            <person name="Kuo A."/>
            <person name="Liang C."/>
            <person name="Lipzen A."/>
            <person name="Lutzoni F."/>
            <person name="Magnuson J."/>
            <person name="Mondo S."/>
            <person name="Nolan M."/>
            <person name="Ohm R."/>
            <person name="Pangilinan J."/>
            <person name="Park H.-J."/>
            <person name="Ramirez L."/>
            <person name="Alfaro M."/>
            <person name="Sun H."/>
            <person name="Tritt A."/>
            <person name="Yoshinaga Y."/>
            <person name="Zwiers L.-H."/>
            <person name="Turgeon B."/>
            <person name="Goodwin S."/>
            <person name="Spatafora J."/>
            <person name="Crous P."/>
            <person name="Grigoriev I."/>
        </authorList>
    </citation>
    <scope>NUCLEOTIDE SEQUENCE</scope>
    <source>
        <strain evidence="2">CBS 260.36</strain>
    </source>
</reference>
<accession>A0A9P4J1H5</accession>
<protein>
    <recommendedName>
        <fullName evidence="4">BZIP domain-containing protein</fullName>
    </recommendedName>
</protein>
<evidence type="ECO:0000313" key="2">
    <source>
        <dbReference type="EMBL" id="KAF2152375.1"/>
    </source>
</evidence>
<name>A0A9P4J1H5_9PEZI</name>
<dbReference type="EMBL" id="ML996086">
    <property type="protein sequence ID" value="KAF2152375.1"/>
    <property type="molecule type" value="Genomic_DNA"/>
</dbReference>
<comment type="caution">
    <text evidence="2">The sequence shown here is derived from an EMBL/GenBank/DDBJ whole genome shotgun (WGS) entry which is preliminary data.</text>
</comment>
<evidence type="ECO:0008006" key="4">
    <source>
        <dbReference type="Google" id="ProtNLM"/>
    </source>
</evidence>
<evidence type="ECO:0000256" key="1">
    <source>
        <dbReference type="SAM" id="MobiDB-lite"/>
    </source>
</evidence>
<organism evidence="2 3">
    <name type="scientific">Myriangium duriaei CBS 260.36</name>
    <dbReference type="NCBI Taxonomy" id="1168546"/>
    <lineage>
        <taxon>Eukaryota</taxon>
        <taxon>Fungi</taxon>
        <taxon>Dikarya</taxon>
        <taxon>Ascomycota</taxon>
        <taxon>Pezizomycotina</taxon>
        <taxon>Dothideomycetes</taxon>
        <taxon>Dothideomycetidae</taxon>
        <taxon>Myriangiales</taxon>
        <taxon>Myriangiaceae</taxon>
        <taxon>Myriangium</taxon>
    </lineage>
</organism>
<gene>
    <name evidence="2" type="ORF">K461DRAFT_294049</name>
</gene>
<dbReference type="Proteomes" id="UP000799439">
    <property type="component" value="Unassembled WGS sequence"/>
</dbReference>
<proteinExistence type="predicted"/>
<evidence type="ECO:0000313" key="3">
    <source>
        <dbReference type="Proteomes" id="UP000799439"/>
    </source>
</evidence>
<feature type="region of interest" description="Disordered" evidence="1">
    <location>
        <begin position="40"/>
        <end position="71"/>
    </location>
</feature>
<sequence length="257" mass="28826">MSHSTAPGPRYSFNYRQTMRPLLPRKPGVTVMDPALVSTAQPNTRSVSRKKLSKNEIAAKRAAKRLKQEEEDRERDLFRVQRQLANAERQRIAPRLSTDMDSWSLKEADAYNAPVSVLQFLPQLSPPSTPLPSQPSTWLPDYSIFMAPAAIPQHVTYEPAPARHVPTMIYAPHLTFDFSPEQISALWAHQYSHWGTANPPVPLYSQATTLVDNSVTVNAPQACVKREPTTHGKLAASFKYPKFTPINDPGFVSHDPF</sequence>
<keyword evidence="3" id="KW-1185">Reference proteome</keyword>
<dbReference type="CDD" id="cd14686">
    <property type="entry name" value="bZIP"/>
    <property type="match status" value="1"/>
</dbReference>
<dbReference type="AlphaFoldDB" id="A0A9P4J1H5"/>